<feature type="region of interest" description="Disordered" evidence="1">
    <location>
        <begin position="226"/>
        <end position="282"/>
    </location>
</feature>
<accession>A0A1D1ZSW3</accession>
<feature type="region of interest" description="Disordered" evidence="1">
    <location>
        <begin position="54"/>
        <end position="113"/>
    </location>
</feature>
<reference evidence="2" key="1">
    <citation type="submission" date="2015-08" db="EMBL/GenBank/DDBJ databases">
        <authorList>
            <person name="Babu N.S."/>
            <person name="Beckwith C.J."/>
            <person name="Beseler K.G."/>
            <person name="Brison A."/>
            <person name="Carone J.V."/>
            <person name="Caskin T.P."/>
            <person name="Diamond M."/>
            <person name="Durham M.E."/>
            <person name="Foxe J.M."/>
            <person name="Go M."/>
            <person name="Henderson B.A."/>
            <person name="Jones I.B."/>
            <person name="McGettigan J.A."/>
            <person name="Micheletti S.J."/>
            <person name="Nasrallah M.E."/>
            <person name="Ortiz D."/>
            <person name="Piller C.R."/>
            <person name="Privatt S.R."/>
            <person name="Schneider S.L."/>
            <person name="Sharp S."/>
            <person name="Smith T.C."/>
            <person name="Stanton J.D."/>
            <person name="Ullery H.E."/>
            <person name="Wilson R.J."/>
            <person name="Serrano M.G."/>
            <person name="Buck G."/>
            <person name="Lee V."/>
            <person name="Wang Y."/>
            <person name="Carvalho R."/>
            <person name="Voegtly L."/>
            <person name="Shi R."/>
            <person name="Duckworth R."/>
            <person name="Johnson A."/>
            <person name="Loviza R."/>
            <person name="Walstead R."/>
            <person name="Shah Z."/>
            <person name="Kiflezghi M."/>
            <person name="Wade K."/>
            <person name="Ball S.L."/>
            <person name="Bradley K.W."/>
            <person name="Asai D.J."/>
            <person name="Bowman C.A."/>
            <person name="Russell D.A."/>
            <person name="Pope W.H."/>
            <person name="Jacobs-Sera D."/>
            <person name="Hendrix R.W."/>
            <person name="Hatfull G.F."/>
        </authorList>
    </citation>
    <scope>NUCLEOTIDE SEQUENCE</scope>
</reference>
<organism evidence="2">
    <name type="scientific">Auxenochlorella protothecoides</name>
    <name type="common">Green microalga</name>
    <name type="synonym">Chlorella protothecoides</name>
    <dbReference type="NCBI Taxonomy" id="3075"/>
    <lineage>
        <taxon>Eukaryota</taxon>
        <taxon>Viridiplantae</taxon>
        <taxon>Chlorophyta</taxon>
        <taxon>core chlorophytes</taxon>
        <taxon>Trebouxiophyceae</taxon>
        <taxon>Chlorellales</taxon>
        <taxon>Chlorellaceae</taxon>
        <taxon>Auxenochlorella</taxon>
    </lineage>
</organism>
<protein>
    <submittedName>
        <fullName evidence="2">Uncharacterized protein</fullName>
    </submittedName>
</protein>
<dbReference type="AlphaFoldDB" id="A0A1D1ZSW3"/>
<proteinExistence type="predicted"/>
<feature type="compositionally biased region" description="Low complexity" evidence="1">
    <location>
        <begin position="150"/>
        <end position="162"/>
    </location>
</feature>
<feature type="compositionally biased region" description="Polar residues" evidence="1">
    <location>
        <begin position="86"/>
        <end position="96"/>
    </location>
</feature>
<feature type="compositionally biased region" description="Basic residues" evidence="1">
    <location>
        <begin position="246"/>
        <end position="256"/>
    </location>
</feature>
<feature type="compositionally biased region" description="Low complexity" evidence="1">
    <location>
        <begin position="171"/>
        <end position="180"/>
    </location>
</feature>
<dbReference type="EMBL" id="GDKF01008701">
    <property type="protein sequence ID" value="JAT69921.1"/>
    <property type="molecule type" value="Transcribed_RNA"/>
</dbReference>
<feature type="non-terminal residue" evidence="2">
    <location>
        <position position="1"/>
    </location>
</feature>
<feature type="compositionally biased region" description="Pro residues" evidence="1">
    <location>
        <begin position="64"/>
        <end position="73"/>
    </location>
</feature>
<gene>
    <name evidence="2" type="ORF">g.38061</name>
</gene>
<evidence type="ECO:0000313" key="2">
    <source>
        <dbReference type="EMBL" id="JAT69921.1"/>
    </source>
</evidence>
<sequence>EPHHPRQVRSGGRCCIFGVALTRRGARAHDQAPMVSRAPSPACHHDHWRAAKWRGQGTRRWPRRPPACPPATSAPPWRRRLLGPLTSRSTSASWSGHGTRPWRRPRPASRPGRGWKMAWSGLTCQPWTPCPSTGASWRRSRLPPRRWACPRAAAPARPAAVRPPRRRRPGSRAWTRWSSAGAGWSGSVTRRWRWVRRGLRRARRRPVRPRRAGACPRWAASRCTRAGWSGRRRRPPRSGRLAASGRYRRARRHCRGSGKPPQSWQPKRQRVPPRPRTWSSANPVLHHRMGGRRQVPLLTCSNTQRWFTPDFSCFYWNPFYDCVGLMLMGHGWGSGSVGGVGRAYRKVPFYGAHESILSGADT</sequence>
<feature type="region of interest" description="Disordered" evidence="1">
    <location>
        <begin position="150"/>
        <end position="180"/>
    </location>
</feature>
<name>A0A1D1ZSW3_AUXPR</name>
<evidence type="ECO:0000256" key="1">
    <source>
        <dbReference type="SAM" id="MobiDB-lite"/>
    </source>
</evidence>